<feature type="compositionally biased region" description="Polar residues" evidence="1">
    <location>
        <begin position="1172"/>
        <end position="1182"/>
    </location>
</feature>
<dbReference type="InterPro" id="IPR008395">
    <property type="entry name" value="Agenet-like_dom"/>
</dbReference>
<dbReference type="Pfam" id="PF04784">
    <property type="entry name" value="DUF547"/>
    <property type="match status" value="1"/>
</dbReference>
<proteinExistence type="predicted"/>
<accession>A0A8T1NTP1</accession>
<evidence type="ECO:0000259" key="2">
    <source>
        <dbReference type="SMART" id="SM00743"/>
    </source>
</evidence>
<reference evidence="3" key="1">
    <citation type="submission" date="2020-12" db="EMBL/GenBank/DDBJ databases">
        <title>WGS assembly of Carya illinoinensis cv. Pawnee.</title>
        <authorList>
            <person name="Platts A."/>
            <person name="Shu S."/>
            <person name="Wright S."/>
            <person name="Barry K."/>
            <person name="Edger P."/>
            <person name="Pires J.C."/>
            <person name="Schmutz J."/>
        </authorList>
    </citation>
    <scope>NUCLEOTIDE SEQUENCE</scope>
    <source>
        <tissue evidence="3">Leaf</tissue>
    </source>
</reference>
<protein>
    <recommendedName>
        <fullName evidence="2">Agenet domain-containing protein</fullName>
    </recommendedName>
</protein>
<feature type="compositionally biased region" description="Basic and acidic residues" evidence="1">
    <location>
        <begin position="1608"/>
        <end position="1633"/>
    </location>
</feature>
<organism evidence="3 4">
    <name type="scientific">Carya illinoinensis</name>
    <name type="common">Pecan</name>
    <dbReference type="NCBI Taxonomy" id="32201"/>
    <lineage>
        <taxon>Eukaryota</taxon>
        <taxon>Viridiplantae</taxon>
        <taxon>Streptophyta</taxon>
        <taxon>Embryophyta</taxon>
        <taxon>Tracheophyta</taxon>
        <taxon>Spermatophyta</taxon>
        <taxon>Magnoliopsida</taxon>
        <taxon>eudicotyledons</taxon>
        <taxon>Gunneridae</taxon>
        <taxon>Pentapetalae</taxon>
        <taxon>rosids</taxon>
        <taxon>fabids</taxon>
        <taxon>Fagales</taxon>
        <taxon>Juglandaceae</taxon>
        <taxon>Carya</taxon>
    </lineage>
</organism>
<dbReference type="InterPro" id="IPR006869">
    <property type="entry name" value="DUF547"/>
</dbReference>
<keyword evidence="4" id="KW-1185">Reference proteome</keyword>
<sequence>MGGFSAVEETAGAKRKNGDTLGNSHVHSHHRRSKSASDKNASVSRGGVLHSIKREQNETFVLPHSACASRGQSPYHDNANCIKKNTSSNQRASLEKDIELLQFRLQQEKSMRIMLERAMGRASSTLSPGHRHFTVQTKELISEIELLEEEVANREQHVLSLYRNIFDNCVSRPPSEQNSVKTSPAHTKHGSRKHPSIISSAFCSSKKFPLHPLQALVSLDDPWKRFSKSSHPPPSSGKSKNMDFEKTWFDPAQVREKVPALPKAAVLRTLKDHLYQCPSKLSEEMVRCMAAIYCWLSQEASVNNEKNRSPLSSRSSRNVIQPRCTIGENRDWSCKPMIEISWISNDKSHFSHASYAINNYRVLVEQLERVNASQMENNAQIAFWINVYNALLMHAYLAYGIPQSSLRRLALFHKAAYNIGGHVISANAIEHSIFCFRAPRMGRWLETILSTALRKKYGEERQLSSKVGLQSSQPLACFSLCTGSFSDPVLKLYTASNVKEELEVAKREFLQANVVVKKSRKVFLPKVLERYAREASLSSDDLLTWITEHVDKKLRDSIHKCIDHKSGKKASQIIEWLPYSSRFRLVHNLRRQLGLALLGFLGVPLVESVKRLTVEFFFFWFGAVDDRTIGDQLRDQTGRISSPDGGRDIPMDYDDNEFQSQNLHLTGEGSTKFPPVLLPYALPKFDFDDSLQGHLRFDSLVETEVFLGIESNEDNQWIEDFSRGSSGIEFNPSATESCTIARRNNVWSEATSSESVEMLLKSVGQEEVILRQTIVKESDACDELGCLAKQMEPNPVHDNNISRTVDVTNLQSTLLQNEIPENSSGLKGDVPEEQPHVEDTSLSHEVALSVGGTSGELDTNSINRSDVDTLAEEYLSDKTRKDSSDSAMQVGSIVVYTEDIIARGSEVNNEDLLHQFDDLSSMNSNGVETGNDGIEEEFNLLSREAEIADQNLNRDIVESSTSHSESHLGLTSKLEYVEEGNATGNRTSNVAEPSSMVDNSDSDLHVAERCLEDVGIRIPDEARKHDLVLVKDTDVCDPSKVNTQEVSPLTIKDDTNHEGYAVQVRNFKVLLTHGQESPGEKNDLLESGCKLDNEMLASKSEALLLSMENREVSNVEGDPNNNSHEGGTSSVALVCSSPQLLKETHETESLKEIHNGFGVSREDLITEDHVLSSTGNESSQTCGEEKIQGKSGVPEGDIDVSVSANESTELPSNFSSVVGGSLIIDKGVGSSFFCEESTGNEPIMSKLQFDANVGNESASNAILENAKVASSDTMSGVLLPSDNGVTTDGVIDCREVQMTASVVGYTHSDKKEPPATKISTDESISILMESSEVENELGPVSETEKDASGKVSQETVDGSLPMAESCNAESQSEAQMAVTGGVNQECPRRMEVHAVSSDIATEVGDFENTPSKVSGDVYKVHEGSLSSALLPESQNDLCALESVSASANVDKHTCSPNITRATEQSQRENENEQEKASKEEGINGPTDQNAPVSEVIDVDASNILPISGDPKRNETFEQEQNFTFEISSLADLSRKDTAKNSQPFPFMHAGKVTPIVEGSPSTTGLVPMEAKISREISHGSPQVSEGQITRGGKSSGERKTRRRSGKATGKETAKKGNHAKETTPARQSERGDKSTNVSVSPSAIFQFVQSSEMQHYGHVEGSNTKPIFVLTASTSNLPDLNTSASPSTMFQQPFTDLQQVQLRAQIFVYGALIQGTVPEEAHMISAFGGPDGGKSIWENAWRASAERLHIHKSQPITPETPLQLRPGVRALEQAIKQNVFQSKGISSPLGRTSSKGIPTVVNSVVALSSPLWSIPTPCDALQSSVMPRGSVMDYQQALSPLHPYQTSPVRNFVGHNTSWIPQVPFRGPWMASPQTSAPDATTHISGLPNAEIIKSTPIRESSMPHTSAIKHVSASPMVQSGVPTSAPLLDPKEVKASPRQNSTDPKSRRRKKTPVSSDPGQFVLQSQSQPKPVSAPAVISHPSTSVSVTTPTGFASKTTSEKFIISEPPLSSTDILKRAGQDVERRAALSEETLRKVKEARLQAEDAAALSADAVSHSHKIWSQMEKQKHSGLVPDVEAKLTSAAVAIAAAAAVAKAAAAAANVASNAALQAQLMAEEALFSNVNDDPSQCNGASLPDSVDILGKATPASILTGENGTNSSGSIITVAKEAVRKRADSASAAAKRAENMDAIVKAAELAAEAISQAGKIVAMGDSLPLSELVEAGPGGYWKGSRDSSELVLKASNMNREELNRDSVRGGPDTSTKHSKEGRLDKKVAQSTTLEKSPITTEMPKGSMEDHMRLADGISGIVMANEKDSRGQKGRRALDLAKTIGVVPESEIGSRPSITIQNEYEKAAENFKLSCIKEGSLVEVLKSTDGFKAAWFTANVLNLDDGKAYVSYTELQTDNGEGQLKEYVALQGEGDKPPRIRPARTVTALQYEGTRKRRRAAMGDYNWSVGDRVDALIEDSWREGVVTEKNKKDETALNVHFPVHGETSVVRAWHLRPSLIWKDGEWVEWSNLRENVRTSLEDDTPKEKRVKLGGPVTEAKGKDKVFKSRSVVESGKLEESRLLDLSATDKIFNIGKNSRNENKPDALRTLRSGLQKERSKVIFGVPKPGKKRKFMEVSKHYVVDQSNKITEANDSVKFQKYTMPRGSGSRGWKNSSKNDLKEKQRAETKPRALKSGKAQSLSERIIPAKDNLLNAVSAPDDATLADLSAKDKDSTSNAENTSGKNNKLEIGSLSSVEGTTEGPLLFSSLAPSSDGSSKKVSTSNAKSVRANKGKIAPAGGKLARIEEEKVFNGNPAKSASEVVEPRRSNRRIQPTSRLLEGLQSSLTISKIPSVSHDKGHKSLIRTASRELIAGFLQGVTRVERIICSEGFLFRESELLDDQHQE</sequence>
<feature type="region of interest" description="Disordered" evidence="1">
    <location>
        <begin position="1913"/>
        <end position="1993"/>
    </location>
</feature>
<dbReference type="Pfam" id="PF05641">
    <property type="entry name" value="Agenet"/>
    <property type="match status" value="1"/>
</dbReference>
<feature type="compositionally biased region" description="Basic and acidic residues" evidence="1">
    <location>
        <begin position="2664"/>
        <end position="2678"/>
    </location>
</feature>
<dbReference type="Proteomes" id="UP000811609">
    <property type="component" value="Chromosome 12"/>
</dbReference>
<feature type="compositionally biased region" description="Polar residues" evidence="1">
    <location>
        <begin position="2277"/>
        <end position="2288"/>
    </location>
</feature>
<dbReference type="Pfam" id="PF14389">
    <property type="entry name" value="Lzipper-MIP1"/>
    <property type="match status" value="1"/>
</dbReference>
<feature type="compositionally biased region" description="Polar residues" evidence="1">
    <location>
        <begin position="174"/>
        <end position="185"/>
    </location>
</feature>
<dbReference type="InterPro" id="IPR025757">
    <property type="entry name" value="MIP1_Leuzipper"/>
</dbReference>
<feature type="compositionally biased region" description="Basic and acidic residues" evidence="1">
    <location>
        <begin position="2263"/>
        <end position="2276"/>
    </location>
</feature>
<dbReference type="InterPro" id="IPR014002">
    <property type="entry name" value="Agenet_dom_plant"/>
</dbReference>
<comment type="caution">
    <text evidence="3">The sequence shown here is derived from an EMBL/GenBank/DDBJ whole genome shotgun (WGS) entry which is preliminary data.</text>
</comment>
<evidence type="ECO:0000313" key="3">
    <source>
        <dbReference type="EMBL" id="KAG6633488.1"/>
    </source>
</evidence>
<dbReference type="PANTHER" id="PTHR48429:SF1">
    <property type="entry name" value="AGENET DOMAIN-CONTAINING PROTEIN"/>
    <property type="match status" value="1"/>
</dbReference>
<feature type="region of interest" description="Disordered" evidence="1">
    <location>
        <begin position="1449"/>
        <end position="1490"/>
    </location>
</feature>
<feature type="compositionally biased region" description="Low complexity" evidence="1">
    <location>
        <begin position="1980"/>
        <end position="1992"/>
    </location>
</feature>
<feature type="region of interest" description="Disordered" evidence="1">
    <location>
        <begin position="172"/>
        <end position="194"/>
    </location>
</feature>
<gene>
    <name evidence="3" type="ORF">CIPAW_12G051500</name>
</gene>
<feature type="compositionally biased region" description="Polar residues" evidence="1">
    <location>
        <begin position="1954"/>
        <end position="1971"/>
    </location>
</feature>
<name>A0A8T1NTP1_CARIL</name>
<feature type="region of interest" description="Disordered" evidence="1">
    <location>
        <begin position="1110"/>
        <end position="1129"/>
    </location>
</feature>
<feature type="domain" description="Agenet" evidence="2">
    <location>
        <begin position="2453"/>
        <end position="2511"/>
    </location>
</feature>
<feature type="region of interest" description="Disordered" evidence="1">
    <location>
        <begin position="1"/>
        <end position="45"/>
    </location>
</feature>
<feature type="domain" description="Agenet" evidence="2">
    <location>
        <begin position="2362"/>
        <end position="2428"/>
    </location>
</feature>
<feature type="compositionally biased region" description="Basic and acidic residues" evidence="1">
    <location>
        <begin position="1465"/>
        <end position="1481"/>
    </location>
</feature>
<feature type="region of interest" description="Disordered" evidence="1">
    <location>
        <begin position="2716"/>
        <end position="2738"/>
    </location>
</feature>
<feature type="compositionally biased region" description="Polar residues" evidence="1">
    <location>
        <begin position="1119"/>
        <end position="1129"/>
    </location>
</feature>
<feature type="compositionally biased region" description="Low complexity" evidence="1">
    <location>
        <begin position="2760"/>
        <end position="2771"/>
    </location>
</feature>
<feature type="region of interest" description="Disordered" evidence="1">
    <location>
        <begin position="1575"/>
        <end position="1638"/>
    </location>
</feature>
<feature type="region of interest" description="Disordered" evidence="1">
    <location>
        <begin position="2648"/>
        <end position="2689"/>
    </location>
</feature>
<evidence type="ECO:0000313" key="4">
    <source>
        <dbReference type="Proteomes" id="UP000811609"/>
    </source>
</evidence>
<feature type="region of interest" description="Disordered" evidence="1">
    <location>
        <begin position="1331"/>
        <end position="1351"/>
    </location>
</feature>
<evidence type="ECO:0000256" key="1">
    <source>
        <dbReference type="SAM" id="MobiDB-lite"/>
    </source>
</evidence>
<feature type="compositionally biased region" description="Polar residues" evidence="1">
    <location>
        <begin position="2723"/>
        <end position="2733"/>
    </location>
</feature>
<feature type="region of interest" description="Disordered" evidence="1">
    <location>
        <begin position="2752"/>
        <end position="2780"/>
    </location>
</feature>
<feature type="region of interest" description="Disordered" evidence="1">
    <location>
        <begin position="1172"/>
        <end position="1199"/>
    </location>
</feature>
<dbReference type="EMBL" id="CM031820">
    <property type="protein sequence ID" value="KAG6633488.1"/>
    <property type="molecule type" value="Genomic_DNA"/>
</dbReference>
<dbReference type="InterPro" id="IPR055274">
    <property type="entry name" value="SWO1"/>
</dbReference>
<dbReference type="SMART" id="SM00743">
    <property type="entry name" value="Agenet"/>
    <property type="match status" value="2"/>
</dbReference>
<feature type="region of interest" description="Disordered" evidence="1">
    <location>
        <begin position="2249"/>
        <end position="2294"/>
    </location>
</feature>
<dbReference type="PANTHER" id="PTHR48429">
    <property type="entry name" value="AGENET DOMAIN-CONTAINING PROTEIN"/>
    <property type="match status" value="1"/>
</dbReference>